<reference evidence="1" key="1">
    <citation type="journal article" date="2015" name="Nature">
        <title>Complex archaea that bridge the gap between prokaryotes and eukaryotes.</title>
        <authorList>
            <person name="Spang A."/>
            <person name="Saw J.H."/>
            <person name="Jorgensen S.L."/>
            <person name="Zaremba-Niedzwiedzka K."/>
            <person name="Martijn J."/>
            <person name="Lind A.E."/>
            <person name="van Eijk R."/>
            <person name="Schleper C."/>
            <person name="Guy L."/>
            <person name="Ettema T.J."/>
        </authorList>
    </citation>
    <scope>NUCLEOTIDE SEQUENCE</scope>
</reference>
<name>A0A0F8ZQJ5_9ZZZZ</name>
<dbReference type="EMBL" id="LAZR01062129">
    <property type="protein sequence ID" value="KKK62166.1"/>
    <property type="molecule type" value="Genomic_DNA"/>
</dbReference>
<sequence length="43" mass="4916">MSTIGEQLKEHLKNGRDWEKMETPIPGVYVMKVPGTKSRKAML</sequence>
<gene>
    <name evidence="1" type="ORF">LCGC14_3007050</name>
</gene>
<organism evidence="1">
    <name type="scientific">marine sediment metagenome</name>
    <dbReference type="NCBI Taxonomy" id="412755"/>
    <lineage>
        <taxon>unclassified sequences</taxon>
        <taxon>metagenomes</taxon>
        <taxon>ecological metagenomes</taxon>
    </lineage>
</organism>
<accession>A0A0F8ZQJ5</accession>
<evidence type="ECO:0000313" key="1">
    <source>
        <dbReference type="EMBL" id="KKK62166.1"/>
    </source>
</evidence>
<dbReference type="AlphaFoldDB" id="A0A0F8ZQJ5"/>
<comment type="caution">
    <text evidence="1">The sequence shown here is derived from an EMBL/GenBank/DDBJ whole genome shotgun (WGS) entry which is preliminary data.</text>
</comment>
<proteinExistence type="predicted"/>
<protein>
    <submittedName>
        <fullName evidence="1">Uncharacterized protein</fullName>
    </submittedName>
</protein>